<dbReference type="GO" id="GO:0008270">
    <property type="term" value="F:zinc ion binding"/>
    <property type="evidence" value="ECO:0007669"/>
    <property type="project" value="InterPro"/>
</dbReference>
<accession>A0A381QGI2</accession>
<evidence type="ECO:0000313" key="2">
    <source>
        <dbReference type="EMBL" id="SUZ78452.1"/>
    </source>
</evidence>
<dbReference type="InterPro" id="IPR007527">
    <property type="entry name" value="Znf_SWIM"/>
</dbReference>
<organism evidence="2">
    <name type="scientific">marine metagenome</name>
    <dbReference type="NCBI Taxonomy" id="408172"/>
    <lineage>
        <taxon>unclassified sequences</taxon>
        <taxon>metagenomes</taxon>
        <taxon>ecological metagenomes</taxon>
    </lineage>
</organism>
<dbReference type="AlphaFoldDB" id="A0A381QGI2"/>
<gene>
    <name evidence="2" type="ORF">METZ01_LOCUS31306</name>
</gene>
<evidence type="ECO:0000259" key="1">
    <source>
        <dbReference type="PROSITE" id="PS50966"/>
    </source>
</evidence>
<name>A0A381QGI2_9ZZZZ</name>
<proteinExistence type="predicted"/>
<feature type="domain" description="SWIM-type" evidence="1">
    <location>
        <begin position="38"/>
        <end position="71"/>
    </location>
</feature>
<dbReference type="EMBL" id="UINC01001354">
    <property type="protein sequence ID" value="SUZ78452.1"/>
    <property type="molecule type" value="Genomic_DNA"/>
</dbReference>
<protein>
    <recommendedName>
        <fullName evidence="1">SWIM-type domain-containing protein</fullName>
    </recommendedName>
</protein>
<reference evidence="2" key="1">
    <citation type="submission" date="2018-05" db="EMBL/GenBank/DDBJ databases">
        <authorList>
            <person name="Lanie J.A."/>
            <person name="Ng W.-L."/>
            <person name="Kazmierczak K.M."/>
            <person name="Andrzejewski T.M."/>
            <person name="Davidsen T.M."/>
            <person name="Wayne K.J."/>
            <person name="Tettelin H."/>
            <person name="Glass J.I."/>
            <person name="Rusch D."/>
            <person name="Podicherti R."/>
            <person name="Tsui H.-C.T."/>
            <person name="Winkler M.E."/>
        </authorList>
    </citation>
    <scope>NUCLEOTIDE SEQUENCE</scope>
</reference>
<sequence>MDSSIIGKIEKARQYAEQKDRVNITSFAAKFKGNHDQYDVRFEDGNWRCECHFFATREVCSHTMALQRILDEMLTPQPEPLPTN</sequence>
<dbReference type="PROSITE" id="PS50966">
    <property type="entry name" value="ZF_SWIM"/>
    <property type="match status" value="1"/>
</dbReference>